<dbReference type="OrthoDB" id="198977at2759"/>
<feature type="signal peptide" evidence="2">
    <location>
        <begin position="1"/>
        <end position="26"/>
    </location>
</feature>
<gene>
    <name evidence="4" type="ORF">BT96DRAFT_1026103</name>
</gene>
<dbReference type="AlphaFoldDB" id="A0A6A4GMF8"/>
<evidence type="ECO:0000259" key="3">
    <source>
        <dbReference type="Pfam" id="PF04871"/>
    </source>
</evidence>
<dbReference type="Proteomes" id="UP000799118">
    <property type="component" value="Unassembled WGS sequence"/>
</dbReference>
<dbReference type="InterPro" id="IPR011989">
    <property type="entry name" value="ARM-like"/>
</dbReference>
<reference evidence="4" key="1">
    <citation type="journal article" date="2019" name="Environ. Microbiol.">
        <title>Fungal ecological strategies reflected in gene transcription - a case study of two litter decomposers.</title>
        <authorList>
            <person name="Barbi F."/>
            <person name="Kohler A."/>
            <person name="Barry K."/>
            <person name="Baskaran P."/>
            <person name="Daum C."/>
            <person name="Fauchery L."/>
            <person name="Ihrmark K."/>
            <person name="Kuo A."/>
            <person name="LaButti K."/>
            <person name="Lipzen A."/>
            <person name="Morin E."/>
            <person name="Grigoriev I.V."/>
            <person name="Henrissat B."/>
            <person name="Lindahl B."/>
            <person name="Martin F."/>
        </authorList>
    </citation>
    <scope>NUCLEOTIDE SEQUENCE</scope>
    <source>
        <strain evidence="4">JB14</strain>
    </source>
</reference>
<feature type="chain" id="PRO_5025655884" description="Uso1/p115-like vesicle tethering protein C-terminal domain-containing protein" evidence="2">
    <location>
        <begin position="27"/>
        <end position="317"/>
    </location>
</feature>
<evidence type="ECO:0000256" key="1">
    <source>
        <dbReference type="SAM" id="Coils"/>
    </source>
</evidence>
<protein>
    <recommendedName>
        <fullName evidence="3">Uso1/p115-like vesicle tethering protein C-terminal domain-containing protein</fullName>
    </recommendedName>
</protein>
<dbReference type="GO" id="GO:0006886">
    <property type="term" value="P:intracellular protein transport"/>
    <property type="evidence" value="ECO:0007669"/>
    <property type="project" value="InterPro"/>
</dbReference>
<dbReference type="Pfam" id="PF04871">
    <property type="entry name" value="Uso1_p115_C"/>
    <property type="match status" value="1"/>
</dbReference>
<keyword evidence="5" id="KW-1185">Reference proteome</keyword>
<dbReference type="EMBL" id="ML769850">
    <property type="protein sequence ID" value="KAE9386748.1"/>
    <property type="molecule type" value="Genomic_DNA"/>
</dbReference>
<sequence>MSPQTSGPSSITSFLICCVHLVPAVTFSFPLTITKRTTILRRCHYRSWLSLAFFSRSKTDTSDLESREWNRLIVGYLNLRRWLWEDPAAVSVFLNSEGLGIFVDAINQYSRKPGAITRVTISPILHRLGVDTLRRIARLRKDERFITVSLVQYYPSSAPYLQATTVAAATAEGEVWFNGAFVDFWKLNYYKWYRFVYVVGKLMYELALLEPPKEGFLRGSAGFYICAETAMLISSFQDTLRNNGAKIAALKSELDSLHAALKTSEEKQKEIEKEQEDLLVLLDEVTVKRKCDKARLHVAGMGVSENEGKEECDEDNE</sequence>
<name>A0A6A4GMF8_9AGAR</name>
<keyword evidence="1" id="KW-0175">Coiled coil</keyword>
<evidence type="ECO:0000313" key="4">
    <source>
        <dbReference type="EMBL" id="KAE9386748.1"/>
    </source>
</evidence>
<proteinExistence type="predicted"/>
<dbReference type="InterPro" id="IPR006955">
    <property type="entry name" value="Uso1_p115_C"/>
</dbReference>
<dbReference type="GO" id="GO:0016192">
    <property type="term" value="P:vesicle-mediated transport"/>
    <property type="evidence" value="ECO:0007669"/>
    <property type="project" value="InterPro"/>
</dbReference>
<dbReference type="Gene3D" id="1.25.10.10">
    <property type="entry name" value="Leucine-rich Repeat Variant"/>
    <property type="match status" value="1"/>
</dbReference>
<feature type="domain" description="Uso1/p115-like vesicle tethering protein C-terminal" evidence="3">
    <location>
        <begin position="244"/>
        <end position="317"/>
    </location>
</feature>
<keyword evidence="2" id="KW-0732">Signal</keyword>
<feature type="coiled-coil region" evidence="1">
    <location>
        <begin position="247"/>
        <end position="284"/>
    </location>
</feature>
<accession>A0A6A4GMF8</accession>
<organism evidence="4 5">
    <name type="scientific">Gymnopus androsaceus JB14</name>
    <dbReference type="NCBI Taxonomy" id="1447944"/>
    <lineage>
        <taxon>Eukaryota</taxon>
        <taxon>Fungi</taxon>
        <taxon>Dikarya</taxon>
        <taxon>Basidiomycota</taxon>
        <taxon>Agaricomycotina</taxon>
        <taxon>Agaricomycetes</taxon>
        <taxon>Agaricomycetidae</taxon>
        <taxon>Agaricales</taxon>
        <taxon>Marasmiineae</taxon>
        <taxon>Omphalotaceae</taxon>
        <taxon>Gymnopus</taxon>
    </lineage>
</organism>
<evidence type="ECO:0000313" key="5">
    <source>
        <dbReference type="Proteomes" id="UP000799118"/>
    </source>
</evidence>
<evidence type="ECO:0000256" key="2">
    <source>
        <dbReference type="SAM" id="SignalP"/>
    </source>
</evidence>